<evidence type="ECO:0000313" key="9">
    <source>
        <dbReference type="EMBL" id="CAG5085070.1"/>
    </source>
</evidence>
<dbReference type="PROSITE" id="PS51456">
    <property type="entry name" value="MYOSIN_MOTOR"/>
    <property type="match status" value="1"/>
</dbReference>
<evidence type="ECO:0000256" key="4">
    <source>
        <dbReference type="ARBA" id="ARBA00022737"/>
    </source>
</evidence>
<dbReference type="GO" id="GO:0004674">
    <property type="term" value="F:protein serine/threonine kinase activity"/>
    <property type="evidence" value="ECO:0007669"/>
    <property type="project" value="TreeGrafter"/>
</dbReference>
<dbReference type="GO" id="GO:0042995">
    <property type="term" value="C:cell projection"/>
    <property type="evidence" value="ECO:0007669"/>
    <property type="project" value="UniProtKB-SubCell"/>
</dbReference>
<organism evidence="9 10">
    <name type="scientific">Cotesia congregata</name>
    <name type="common">Parasitoid wasp</name>
    <name type="synonym">Apanteles congregatus</name>
    <dbReference type="NCBI Taxonomy" id="51543"/>
    <lineage>
        <taxon>Eukaryota</taxon>
        <taxon>Metazoa</taxon>
        <taxon>Ecdysozoa</taxon>
        <taxon>Arthropoda</taxon>
        <taxon>Hexapoda</taxon>
        <taxon>Insecta</taxon>
        <taxon>Pterygota</taxon>
        <taxon>Neoptera</taxon>
        <taxon>Endopterygota</taxon>
        <taxon>Hymenoptera</taxon>
        <taxon>Apocrita</taxon>
        <taxon>Ichneumonoidea</taxon>
        <taxon>Braconidae</taxon>
        <taxon>Microgastrinae</taxon>
        <taxon>Cotesia</taxon>
    </lineage>
</organism>
<comment type="subcellular location">
    <subcellularLocation>
        <location evidence="2">Cell projection</location>
    </subcellularLocation>
    <subcellularLocation>
        <location evidence="1">Cytoplasm</location>
        <location evidence="1">Cytoskeleton</location>
    </subcellularLocation>
</comment>
<dbReference type="Proteomes" id="UP000786811">
    <property type="component" value="Unassembled WGS sequence"/>
</dbReference>
<reference evidence="9" key="1">
    <citation type="submission" date="2021-04" db="EMBL/GenBank/DDBJ databases">
        <authorList>
            <person name="Chebbi M.A.C M."/>
        </authorList>
    </citation>
    <scope>NUCLEOTIDE SEQUENCE</scope>
</reference>
<comment type="caution">
    <text evidence="7">Lacks conserved residue(s) required for the propagation of feature annotation.</text>
</comment>
<evidence type="ECO:0000256" key="5">
    <source>
        <dbReference type="ARBA" id="ARBA00023212"/>
    </source>
</evidence>
<dbReference type="GO" id="GO:0003779">
    <property type="term" value="F:actin binding"/>
    <property type="evidence" value="ECO:0007669"/>
    <property type="project" value="UniProtKB-KW"/>
</dbReference>
<evidence type="ECO:0000259" key="8">
    <source>
        <dbReference type="PROSITE" id="PS51456"/>
    </source>
</evidence>
<keyword evidence="5" id="KW-0206">Cytoskeleton</keyword>
<dbReference type="Gene3D" id="1.20.5.4820">
    <property type="match status" value="1"/>
</dbReference>
<sequence>MLHRYQFLAFDFGEQVDISKENCRLLLIRLKMEGWMISRSKVFLKYYNEEYLSRLYETQVRKIIKIQSMLRAFLACKKLNKAAQKKKINETNEDYRRGLSARSSTTDGWLSQERAKTTDLLELEVSNRRMGEGGKLAVERANTAANKSFKRRYWEIGLAAPSLELKVIANRRVQLTRGQQVSSPRSLLSKLVDVEAEYDLVRPIDGQRRFTSSTRSGRIIDPHLSTILSGRQGSTKGSQSLGSWEISLPDSGIQVSSMVGKSEHVANASSRSIPEEQPIDVISILNCGTLVQ</sequence>
<dbReference type="PANTHER" id="PTHR46256:SF2">
    <property type="entry name" value="NEITHER INACTIVATION NOR AFTERPOTENTIAL PROTEIN C"/>
    <property type="match status" value="1"/>
</dbReference>
<evidence type="ECO:0000256" key="6">
    <source>
        <dbReference type="ARBA" id="ARBA00023273"/>
    </source>
</evidence>
<keyword evidence="4" id="KW-0677">Repeat</keyword>
<dbReference type="GO" id="GO:0005524">
    <property type="term" value="F:ATP binding"/>
    <property type="evidence" value="ECO:0007669"/>
    <property type="project" value="InterPro"/>
</dbReference>
<evidence type="ECO:0000256" key="7">
    <source>
        <dbReference type="PROSITE-ProRule" id="PRU00782"/>
    </source>
</evidence>
<keyword evidence="7" id="KW-0518">Myosin</keyword>
<evidence type="ECO:0000256" key="2">
    <source>
        <dbReference type="ARBA" id="ARBA00004316"/>
    </source>
</evidence>
<dbReference type="AlphaFoldDB" id="A0A8J2MNU4"/>
<dbReference type="PANTHER" id="PTHR46256">
    <property type="entry name" value="AGAP011099-PA"/>
    <property type="match status" value="1"/>
</dbReference>
<gene>
    <name evidence="9" type="ORF">HICCMSTLAB_LOCUS4267</name>
</gene>
<dbReference type="InterPro" id="IPR052409">
    <property type="entry name" value="Myosin-III_kinase_activity"/>
</dbReference>
<feature type="domain" description="Myosin motor" evidence="8">
    <location>
        <begin position="1"/>
        <end position="60"/>
    </location>
</feature>
<dbReference type="InterPro" id="IPR027417">
    <property type="entry name" value="P-loop_NTPase"/>
</dbReference>
<evidence type="ECO:0000313" key="10">
    <source>
        <dbReference type="Proteomes" id="UP000786811"/>
    </source>
</evidence>
<accession>A0A8J2MNU4</accession>
<dbReference type="GO" id="GO:0016459">
    <property type="term" value="C:myosin complex"/>
    <property type="evidence" value="ECO:0007669"/>
    <property type="project" value="UniProtKB-KW"/>
</dbReference>
<comment type="similarity">
    <text evidence="7">Belongs to the TRAFAC class myosin-kinesin ATPase superfamily. Myosin family.</text>
</comment>
<dbReference type="InterPro" id="IPR001609">
    <property type="entry name" value="Myosin_head_motor_dom-like"/>
</dbReference>
<dbReference type="OrthoDB" id="6108017at2759"/>
<dbReference type="PROSITE" id="PS50096">
    <property type="entry name" value="IQ"/>
    <property type="match status" value="1"/>
</dbReference>
<keyword evidence="7" id="KW-0505">Motor protein</keyword>
<comment type="caution">
    <text evidence="9">The sequence shown here is derived from an EMBL/GenBank/DDBJ whole genome shotgun (WGS) entry which is preliminary data.</text>
</comment>
<name>A0A8J2MNU4_COTCN</name>
<keyword evidence="10" id="KW-1185">Reference proteome</keyword>
<keyword evidence="6" id="KW-0966">Cell projection</keyword>
<evidence type="ECO:0000256" key="3">
    <source>
        <dbReference type="ARBA" id="ARBA00022490"/>
    </source>
</evidence>
<dbReference type="EMBL" id="CAJNRD030001118">
    <property type="protein sequence ID" value="CAG5085070.1"/>
    <property type="molecule type" value="Genomic_DNA"/>
</dbReference>
<dbReference type="SUPFAM" id="SSF52540">
    <property type="entry name" value="P-loop containing nucleoside triphosphate hydrolases"/>
    <property type="match status" value="1"/>
</dbReference>
<proteinExistence type="inferred from homology"/>
<dbReference type="GO" id="GO:0030832">
    <property type="term" value="P:regulation of actin filament length"/>
    <property type="evidence" value="ECO:0007669"/>
    <property type="project" value="TreeGrafter"/>
</dbReference>
<evidence type="ECO:0000256" key="1">
    <source>
        <dbReference type="ARBA" id="ARBA00004245"/>
    </source>
</evidence>
<keyword evidence="3" id="KW-0963">Cytoplasm</keyword>
<keyword evidence="7" id="KW-0009">Actin-binding</keyword>
<dbReference type="GO" id="GO:0000146">
    <property type="term" value="F:microfilament motor activity"/>
    <property type="evidence" value="ECO:0007669"/>
    <property type="project" value="TreeGrafter"/>
</dbReference>
<protein>
    <submittedName>
        <fullName evidence="9">Similar to ninaC: Neither inactivation nor afterpotential protein C (Drosophila melanogaster)</fullName>
    </submittedName>
</protein>